<dbReference type="GO" id="GO:0005840">
    <property type="term" value="C:ribosome"/>
    <property type="evidence" value="ECO:0007669"/>
    <property type="project" value="UniProtKB-KW"/>
</dbReference>
<evidence type="ECO:0000256" key="3">
    <source>
        <dbReference type="ARBA" id="ARBA00023274"/>
    </source>
</evidence>
<evidence type="ECO:0000256" key="2">
    <source>
        <dbReference type="ARBA" id="ARBA00022980"/>
    </source>
</evidence>
<name>A0A078KBI5_9GAMM</name>
<dbReference type="InterPro" id="IPR020939">
    <property type="entry name" value="Ribosomal_bL34_CS"/>
</dbReference>
<evidence type="ECO:0000313" key="7">
    <source>
        <dbReference type="Proteomes" id="UP000032420"/>
    </source>
</evidence>
<dbReference type="GO" id="GO:0006412">
    <property type="term" value="P:translation"/>
    <property type="evidence" value="ECO:0007669"/>
    <property type="project" value="UniProtKB-UniRule"/>
</dbReference>
<comment type="similarity">
    <text evidence="1 5">Belongs to the bacterial ribosomal protein bL34 family.</text>
</comment>
<gene>
    <name evidence="5 6" type="primary">rpmH</name>
    <name evidence="6" type="ORF">CEM_231</name>
</gene>
<evidence type="ECO:0000256" key="1">
    <source>
        <dbReference type="ARBA" id="ARBA00010111"/>
    </source>
</evidence>
<organism evidence="6 7">
    <name type="scientific">Candidatus Johnevansia muelleri</name>
    <dbReference type="NCBI Taxonomy" id="1495769"/>
    <lineage>
        <taxon>Bacteria</taxon>
        <taxon>Pseudomonadati</taxon>
        <taxon>Pseudomonadota</taxon>
        <taxon>Gammaproteobacteria</taxon>
        <taxon>Candidatus Johnevansiales</taxon>
        <taxon>Candidatus Johnevansiaceae</taxon>
        <taxon>Candidatus Johnevansia</taxon>
    </lineage>
</organism>
<dbReference type="AlphaFoldDB" id="A0A078KBI5"/>
<sequence length="44" mass="5606">MKRTFQPSIIKKNRNYGFRYRMSYKNGIKILSRRRKKMRYYLTI</sequence>
<dbReference type="GO" id="GO:0003735">
    <property type="term" value="F:structural constituent of ribosome"/>
    <property type="evidence" value="ECO:0007669"/>
    <property type="project" value="InterPro"/>
</dbReference>
<dbReference type="KEGG" id="eme:CEM_231"/>
<evidence type="ECO:0000256" key="4">
    <source>
        <dbReference type="ARBA" id="ARBA00035177"/>
    </source>
</evidence>
<accession>A0A078KBI5</accession>
<keyword evidence="3 5" id="KW-0687">Ribonucleoprotein</keyword>
<evidence type="ECO:0000313" key="6">
    <source>
        <dbReference type="EMBL" id="CDZ16491.1"/>
    </source>
</evidence>
<dbReference type="HAMAP" id="MF_00391">
    <property type="entry name" value="Ribosomal_bL34"/>
    <property type="match status" value="1"/>
</dbReference>
<keyword evidence="2 5" id="KW-0689">Ribosomal protein</keyword>
<keyword evidence="7" id="KW-1185">Reference proteome</keyword>
<protein>
    <recommendedName>
        <fullName evidence="4 5">Large ribosomal subunit protein bL34</fullName>
    </recommendedName>
</protein>
<dbReference type="InterPro" id="IPR000271">
    <property type="entry name" value="Ribosomal_bL34"/>
</dbReference>
<dbReference type="Pfam" id="PF00468">
    <property type="entry name" value="Ribosomal_L34"/>
    <property type="match status" value="1"/>
</dbReference>
<dbReference type="GO" id="GO:1990904">
    <property type="term" value="C:ribonucleoprotein complex"/>
    <property type="evidence" value="ECO:0007669"/>
    <property type="project" value="UniProtKB-KW"/>
</dbReference>
<dbReference type="PROSITE" id="PS00784">
    <property type="entry name" value="RIBOSOMAL_L34"/>
    <property type="match status" value="1"/>
</dbReference>
<dbReference type="Proteomes" id="UP000032420">
    <property type="component" value="Chromosome I"/>
</dbReference>
<dbReference type="Gene3D" id="1.10.287.3980">
    <property type="match status" value="1"/>
</dbReference>
<dbReference type="NCBIfam" id="TIGR01030">
    <property type="entry name" value="rpmH_bact"/>
    <property type="match status" value="1"/>
</dbReference>
<dbReference type="EMBL" id="LM655252">
    <property type="protein sequence ID" value="CDZ16491.1"/>
    <property type="molecule type" value="Genomic_DNA"/>
</dbReference>
<dbReference type="OrthoDB" id="9804164at2"/>
<dbReference type="STRING" id="1495769.CEM_231"/>
<proteinExistence type="inferred from homology"/>
<evidence type="ECO:0000256" key="5">
    <source>
        <dbReference type="HAMAP-Rule" id="MF_00391"/>
    </source>
</evidence>
<reference evidence="7" key="1">
    <citation type="submission" date="2014-07" db="EMBL/GenBank/DDBJ databases">
        <authorList>
            <person name="Santos-Garcia D."/>
        </authorList>
    </citation>
    <scope>NUCLEOTIDE SEQUENCE [LARGE SCALE GENOMIC DNA]</scope>
</reference>
<dbReference type="HOGENOM" id="CLU_129938_2_1_6"/>